<dbReference type="Pfam" id="PF20501">
    <property type="entry name" value="MbhE"/>
    <property type="match status" value="1"/>
</dbReference>
<feature type="domain" description="MrpA C-terminal/MbhE" evidence="13">
    <location>
        <begin position="695"/>
        <end position="776"/>
    </location>
</feature>
<protein>
    <submittedName>
        <fullName evidence="14">Na(+) H(+) antiporter subunit A</fullName>
    </submittedName>
</protein>
<feature type="transmembrane region" description="Helical" evidence="9">
    <location>
        <begin position="273"/>
        <end position="296"/>
    </location>
</feature>
<feature type="transmembrane region" description="Helical" evidence="9">
    <location>
        <begin position="335"/>
        <end position="356"/>
    </location>
</feature>
<evidence type="ECO:0000259" key="13">
    <source>
        <dbReference type="Pfam" id="PF20501"/>
    </source>
</evidence>
<dbReference type="Pfam" id="PF00361">
    <property type="entry name" value="Proton_antipo_M"/>
    <property type="match status" value="1"/>
</dbReference>
<dbReference type="AlphaFoldDB" id="A0A3B1CV05"/>
<evidence type="ECO:0000256" key="7">
    <source>
        <dbReference type="ARBA" id="ARBA00023065"/>
    </source>
</evidence>
<dbReference type="InterPro" id="IPR001516">
    <property type="entry name" value="Proton_antipo_N"/>
</dbReference>
<organism evidence="14">
    <name type="scientific">hydrothermal vent metagenome</name>
    <dbReference type="NCBI Taxonomy" id="652676"/>
    <lineage>
        <taxon>unclassified sequences</taxon>
        <taxon>metagenomes</taxon>
        <taxon>ecological metagenomes</taxon>
    </lineage>
</organism>
<feature type="transmembrane region" description="Helical" evidence="9">
    <location>
        <begin position="6"/>
        <end position="22"/>
    </location>
</feature>
<keyword evidence="6 9" id="KW-1133">Transmembrane helix</keyword>
<dbReference type="PRINTS" id="PR01434">
    <property type="entry name" value="NADHDHGNASE5"/>
</dbReference>
<feature type="transmembrane region" description="Helical" evidence="9">
    <location>
        <begin position="638"/>
        <end position="655"/>
    </location>
</feature>
<dbReference type="GO" id="GO:0005886">
    <property type="term" value="C:plasma membrane"/>
    <property type="evidence" value="ECO:0007669"/>
    <property type="project" value="UniProtKB-SubCell"/>
</dbReference>
<feature type="domain" description="NADH-Ubiquinone oxidoreductase (complex I) chain 5 N-terminal" evidence="11">
    <location>
        <begin position="72"/>
        <end position="116"/>
    </location>
</feature>
<sequence length="789" mass="86222">MTSILIIVFFPFAASLLLLLLSPALQKINFGTRLGWAISAVPFTCVALILSLLPGVHAGGASTFHIPWVPRYGIELSFLVDGLSILFGLLISGIGFLVVVYSIWYLSEKEDRLKFYLYLMMFMGAMLGVVFSNNLFGLFTFWELTSVSSFMLIGFWYHKDVSRYGATKALVITGVGGIAMLAGFIVLYSITGTFDISEILLMGDVIRASDFYVPALILIFLGCATKSAQFPFHVWLPNAMEAPTPVSAYLHSATMVKAGIFLVARLSPAFSGTAFWTGLVAGVGLTTMVVGGYMAIRQTDLKGLLAYSTISQLGMIMAMLGFGTQYSAEAAIVHIINHAGFKAALFMIVGIIDHGCGTRDLTYVGGLKKEMPHSFKIALVGCLSMAGLPIFGGFISKEMFYESTLLMPYPGLPYLIPFIAVSASIFTFAYSFKFLIWGFFYDAPKSPPHHPHEAPALGLFSPALLATIVVLLGIAPGFFAHGVLELAASAVSGKTADLNLALWHGVNTPLIMSFFTVVIGIFLFMRLKKVVSVQDKLSEKVPWLSPNFVYNKGFLEGIPPLTQACMRWFQSGNLKQYLSVIITFVMLSTFGLSISQGNPLTFDRLFQTELSFVHLLTFILLIAASLATVCFKNRISAILALGMTGFLVAFFYVLMGAPDLALTQFLVEAVAVILILLVFYFLPPYFKEATPQRTKISDISISLLVGIVMTYYMLMVMDSHLTETIAGYYLEVSEKLAGGRNVVNVVIVDFRGLDTMFEIAVFSIAALGVYGMLKLKKKPKHSPKVLGSK</sequence>
<evidence type="ECO:0000259" key="10">
    <source>
        <dbReference type="Pfam" id="PF00361"/>
    </source>
</evidence>
<dbReference type="Pfam" id="PF13244">
    <property type="entry name" value="MbhD"/>
    <property type="match status" value="1"/>
</dbReference>
<evidence type="ECO:0000256" key="1">
    <source>
        <dbReference type="ARBA" id="ARBA00004651"/>
    </source>
</evidence>
<evidence type="ECO:0000256" key="2">
    <source>
        <dbReference type="ARBA" id="ARBA00022448"/>
    </source>
</evidence>
<feature type="transmembrane region" description="Helical" evidence="9">
    <location>
        <begin position="500"/>
        <end position="524"/>
    </location>
</feature>
<keyword evidence="3" id="KW-0050">Antiport</keyword>
<feature type="transmembrane region" description="Helical" evidence="9">
    <location>
        <begin position="76"/>
        <end position="103"/>
    </location>
</feature>
<feature type="transmembrane region" description="Helical" evidence="9">
    <location>
        <begin position="115"/>
        <end position="132"/>
    </location>
</feature>
<dbReference type="GO" id="GO:0015297">
    <property type="term" value="F:antiporter activity"/>
    <property type="evidence" value="ECO:0007669"/>
    <property type="project" value="UniProtKB-KW"/>
</dbReference>
<keyword evidence="8 9" id="KW-0472">Membrane</keyword>
<feature type="transmembrane region" description="Helical" evidence="9">
    <location>
        <begin position="457"/>
        <end position="480"/>
    </location>
</feature>
<feature type="transmembrane region" description="Helical" evidence="9">
    <location>
        <begin position="303"/>
        <end position="323"/>
    </location>
</feature>
<evidence type="ECO:0000256" key="5">
    <source>
        <dbReference type="ARBA" id="ARBA00022692"/>
    </source>
</evidence>
<feature type="transmembrane region" description="Helical" evidence="9">
    <location>
        <begin position="577"/>
        <end position="598"/>
    </location>
</feature>
<feature type="transmembrane region" description="Helical" evidence="9">
    <location>
        <begin position="610"/>
        <end position="631"/>
    </location>
</feature>
<accession>A0A3B1CV05</accession>
<dbReference type="PANTHER" id="PTHR43373">
    <property type="entry name" value="NA(+)/H(+) ANTIPORTER SUBUNIT"/>
    <property type="match status" value="1"/>
</dbReference>
<feature type="transmembrane region" description="Helical" evidence="9">
    <location>
        <begin position="415"/>
        <end position="436"/>
    </location>
</feature>
<feature type="transmembrane region" description="Helical" evidence="9">
    <location>
        <begin position="248"/>
        <end position="267"/>
    </location>
</feature>
<evidence type="ECO:0000256" key="6">
    <source>
        <dbReference type="ARBA" id="ARBA00022989"/>
    </source>
</evidence>
<proteinExistence type="predicted"/>
<evidence type="ECO:0000256" key="9">
    <source>
        <dbReference type="SAM" id="Phobius"/>
    </source>
</evidence>
<dbReference type="InterPro" id="IPR050616">
    <property type="entry name" value="CPA3_Na-H_Antiporter_A"/>
</dbReference>
<dbReference type="Gene3D" id="1.20.120.1200">
    <property type="entry name" value="NADH-ubiquinone/plastoquinone oxidoreductase chain 6, subunit NuoJ"/>
    <property type="match status" value="1"/>
</dbReference>
<feature type="transmembrane region" description="Helical" evidence="9">
    <location>
        <begin position="755"/>
        <end position="773"/>
    </location>
</feature>
<feature type="transmembrane region" description="Helical" evidence="9">
    <location>
        <begin position="694"/>
        <end position="714"/>
    </location>
</feature>
<dbReference type="Pfam" id="PF00662">
    <property type="entry name" value="Proton_antipo_N"/>
    <property type="match status" value="1"/>
</dbReference>
<name>A0A3B1CV05_9ZZZZ</name>
<dbReference type="GO" id="GO:0006811">
    <property type="term" value="P:monoatomic ion transport"/>
    <property type="evidence" value="ECO:0007669"/>
    <property type="project" value="UniProtKB-KW"/>
</dbReference>
<keyword evidence="5 9" id="KW-0812">Transmembrane</keyword>
<feature type="transmembrane region" description="Helical" evidence="9">
    <location>
        <begin position="138"/>
        <end position="157"/>
    </location>
</feature>
<keyword evidence="4" id="KW-1003">Cell membrane</keyword>
<reference evidence="14" key="1">
    <citation type="submission" date="2018-06" db="EMBL/GenBank/DDBJ databases">
        <authorList>
            <person name="Zhirakovskaya E."/>
        </authorList>
    </citation>
    <scope>NUCLEOTIDE SEQUENCE</scope>
</reference>
<feature type="transmembrane region" description="Helical" evidence="9">
    <location>
        <begin position="661"/>
        <end position="682"/>
    </location>
</feature>
<evidence type="ECO:0000256" key="4">
    <source>
        <dbReference type="ARBA" id="ARBA00022475"/>
    </source>
</evidence>
<feature type="transmembrane region" description="Helical" evidence="9">
    <location>
        <begin position="377"/>
        <end position="395"/>
    </location>
</feature>
<feature type="transmembrane region" description="Helical" evidence="9">
    <location>
        <begin position="211"/>
        <end position="236"/>
    </location>
</feature>
<dbReference type="EMBL" id="UOGF01000032">
    <property type="protein sequence ID" value="VAX27674.1"/>
    <property type="molecule type" value="Genomic_DNA"/>
</dbReference>
<evidence type="ECO:0000259" key="11">
    <source>
        <dbReference type="Pfam" id="PF00662"/>
    </source>
</evidence>
<dbReference type="PRINTS" id="PR01435">
    <property type="entry name" value="NPOXDRDTASE5"/>
</dbReference>
<comment type="subcellular location">
    <subcellularLocation>
        <location evidence="1">Cell membrane</location>
        <topology evidence="1">Multi-pass membrane protein</topology>
    </subcellularLocation>
</comment>
<gene>
    <name evidence="14" type="ORF">MNBD_NITROSPIRAE01-1734</name>
</gene>
<evidence type="ECO:0000256" key="3">
    <source>
        <dbReference type="ARBA" id="ARBA00022449"/>
    </source>
</evidence>
<dbReference type="InterPro" id="IPR046806">
    <property type="entry name" value="MrpA_C/MbhE"/>
</dbReference>
<feature type="domain" description="NADH:quinone oxidoreductase/Mrp antiporter transmembrane" evidence="10">
    <location>
        <begin position="132"/>
        <end position="404"/>
    </location>
</feature>
<feature type="domain" description="MrpA C-terminal/MbhD" evidence="12">
    <location>
        <begin position="619"/>
        <end position="683"/>
    </location>
</feature>
<keyword evidence="2" id="KW-0813">Transport</keyword>
<dbReference type="PANTHER" id="PTHR43373:SF1">
    <property type="entry name" value="NA(+)_H(+) ANTIPORTER SUBUNIT A"/>
    <property type="match status" value="1"/>
</dbReference>
<keyword evidence="7" id="KW-0406">Ion transport</keyword>
<evidence type="ECO:0000313" key="14">
    <source>
        <dbReference type="EMBL" id="VAX27674.1"/>
    </source>
</evidence>
<evidence type="ECO:0000256" key="8">
    <source>
        <dbReference type="ARBA" id="ARBA00023136"/>
    </source>
</evidence>
<evidence type="ECO:0000259" key="12">
    <source>
        <dbReference type="Pfam" id="PF13244"/>
    </source>
</evidence>
<dbReference type="InterPro" id="IPR042106">
    <property type="entry name" value="Nuo/plastoQ_OxRdtase_6_NuoJ"/>
</dbReference>
<dbReference type="InterPro" id="IPR025383">
    <property type="entry name" value="MrpA_C/MbhD"/>
</dbReference>
<feature type="transmembrane region" description="Helical" evidence="9">
    <location>
        <begin position="169"/>
        <end position="191"/>
    </location>
</feature>
<feature type="transmembrane region" description="Helical" evidence="9">
    <location>
        <begin position="34"/>
        <end position="56"/>
    </location>
</feature>
<dbReference type="InterPro" id="IPR001750">
    <property type="entry name" value="ND/Mrp_TM"/>
</dbReference>